<dbReference type="SUPFAM" id="SSF55874">
    <property type="entry name" value="ATPase domain of HSP90 chaperone/DNA topoisomerase II/histidine kinase"/>
    <property type="match status" value="1"/>
</dbReference>
<dbReference type="FunFam" id="3.30.565.10:FF:000028">
    <property type="entry name" value="PAS sensor protein"/>
    <property type="match status" value="1"/>
</dbReference>
<dbReference type="Proteomes" id="UP000275401">
    <property type="component" value="Unassembled WGS sequence"/>
</dbReference>
<evidence type="ECO:0000256" key="6">
    <source>
        <dbReference type="ARBA" id="ARBA00023136"/>
    </source>
</evidence>
<dbReference type="PANTHER" id="PTHR43156">
    <property type="entry name" value="STAGE II SPORULATION PROTEIN E-RELATED"/>
    <property type="match status" value="1"/>
</dbReference>
<protein>
    <submittedName>
        <fullName evidence="11">GAF domain-containing protein</fullName>
    </submittedName>
</protein>
<evidence type="ECO:0000256" key="8">
    <source>
        <dbReference type="SAM" id="Phobius"/>
    </source>
</evidence>
<dbReference type="GO" id="GO:0005886">
    <property type="term" value="C:plasma membrane"/>
    <property type="evidence" value="ECO:0007669"/>
    <property type="project" value="UniProtKB-SubCell"/>
</dbReference>
<keyword evidence="6 8" id="KW-0472">Membrane</keyword>
<dbReference type="SUPFAM" id="SSF81606">
    <property type="entry name" value="PP2C-like"/>
    <property type="match status" value="1"/>
</dbReference>
<evidence type="ECO:0000259" key="10">
    <source>
        <dbReference type="SMART" id="SM00331"/>
    </source>
</evidence>
<feature type="domain" description="GAF" evidence="9">
    <location>
        <begin position="360"/>
        <end position="543"/>
    </location>
</feature>
<dbReference type="CDD" id="cd16936">
    <property type="entry name" value="HATPase_RsbW-like"/>
    <property type="match status" value="1"/>
</dbReference>
<dbReference type="Pfam" id="PF13581">
    <property type="entry name" value="HATPase_c_2"/>
    <property type="match status" value="1"/>
</dbReference>
<dbReference type="Gene3D" id="3.60.40.10">
    <property type="entry name" value="PPM-type phosphatase domain"/>
    <property type="match status" value="1"/>
</dbReference>
<comment type="subcellular location">
    <subcellularLocation>
        <location evidence="1">Cell membrane</location>
        <topology evidence="1">Multi-pass membrane protein</topology>
    </subcellularLocation>
</comment>
<dbReference type="SMART" id="SM00331">
    <property type="entry name" value="PP2C_SIG"/>
    <property type="match status" value="1"/>
</dbReference>
<feature type="compositionally biased region" description="Pro residues" evidence="7">
    <location>
        <begin position="932"/>
        <end position="941"/>
    </location>
</feature>
<dbReference type="InterPro" id="IPR036457">
    <property type="entry name" value="PPM-type-like_dom_sf"/>
</dbReference>
<keyword evidence="5 8" id="KW-1133">Transmembrane helix</keyword>
<dbReference type="InterPro" id="IPR003594">
    <property type="entry name" value="HATPase_dom"/>
</dbReference>
<evidence type="ECO:0000256" key="1">
    <source>
        <dbReference type="ARBA" id="ARBA00004651"/>
    </source>
</evidence>
<dbReference type="InterPro" id="IPR001932">
    <property type="entry name" value="PPM-type_phosphatase-like_dom"/>
</dbReference>
<feature type="transmembrane region" description="Helical" evidence="8">
    <location>
        <begin position="205"/>
        <end position="226"/>
    </location>
</feature>
<evidence type="ECO:0000259" key="9">
    <source>
        <dbReference type="SMART" id="SM00065"/>
    </source>
</evidence>
<accession>A0A3M8SN44</accession>
<dbReference type="Gene3D" id="3.30.450.20">
    <property type="entry name" value="PAS domain"/>
    <property type="match status" value="2"/>
</dbReference>
<evidence type="ECO:0000313" key="11">
    <source>
        <dbReference type="EMBL" id="RNF82717.1"/>
    </source>
</evidence>
<dbReference type="FunFam" id="3.30.450.40:FF:000035">
    <property type="entry name" value="PAS sensor protein"/>
    <property type="match status" value="1"/>
</dbReference>
<keyword evidence="2" id="KW-1003">Cell membrane</keyword>
<dbReference type="Pfam" id="PF01590">
    <property type="entry name" value="GAF"/>
    <property type="match status" value="1"/>
</dbReference>
<proteinExistence type="predicted"/>
<evidence type="ECO:0000256" key="5">
    <source>
        <dbReference type="ARBA" id="ARBA00022989"/>
    </source>
</evidence>
<keyword evidence="12" id="KW-1185">Reference proteome</keyword>
<dbReference type="Gene3D" id="3.30.450.40">
    <property type="match status" value="1"/>
</dbReference>
<keyword evidence="3 8" id="KW-0812">Transmembrane</keyword>
<organism evidence="11 12">
    <name type="scientific">Streptomyces botrytidirepellens</name>
    <dbReference type="NCBI Taxonomy" id="2486417"/>
    <lineage>
        <taxon>Bacteria</taxon>
        <taxon>Bacillati</taxon>
        <taxon>Actinomycetota</taxon>
        <taxon>Actinomycetes</taxon>
        <taxon>Kitasatosporales</taxon>
        <taxon>Streptomycetaceae</taxon>
        <taxon>Streptomyces</taxon>
    </lineage>
</organism>
<feature type="compositionally biased region" description="Low complexity" evidence="7">
    <location>
        <begin position="918"/>
        <end position="931"/>
    </location>
</feature>
<dbReference type="FunFam" id="3.60.40.10:FF:000031">
    <property type="entry name" value="PAS sensor protein"/>
    <property type="match status" value="1"/>
</dbReference>
<evidence type="ECO:0000256" key="2">
    <source>
        <dbReference type="ARBA" id="ARBA00022475"/>
    </source>
</evidence>
<feature type="domain" description="PPM-type phosphatase" evidence="10">
    <location>
        <begin position="564"/>
        <end position="790"/>
    </location>
</feature>
<dbReference type="SUPFAM" id="SSF103190">
    <property type="entry name" value="Sensory domain-like"/>
    <property type="match status" value="1"/>
</dbReference>
<dbReference type="SMART" id="SM00065">
    <property type="entry name" value="GAF"/>
    <property type="match status" value="1"/>
</dbReference>
<dbReference type="RefSeq" id="WP_123107953.1">
    <property type="nucleotide sequence ID" value="NZ_RIBZ01000853.1"/>
</dbReference>
<sequence length="941" mass="101008">MARFMGRSWGARVFPGRRPRSRRRERPQEAGRRPRVWRHVRSVAGQVFVLQLIIVLLLGAAATAALVLQVRHDATDEARSRSIAVAESFAKSPGMVQALHSRDPTAVLQPKAEAVRKKTGLDFVVVTNDKGIRLTHPKPDRIGKRYVGGIDSALHGRTTTGTGPGTLGEAMDALVPIYDRNHKVVGAVGAGITISKVSGLADRQLPLLIGAITASLALATGGTAMVSRRLRRQTRGLEPGEMTRMYEHHDAVLHAVREGVLIVDGDDRLVLANDEASRLLDLPPRPEGRPVHQLGLDPGVAGLLVSRQVVTDEVLVAGDRLLAVNNRPTDRDGGPPGSVATLRDSTELRALSGRADVAQKRLKLLYDASVEVGTTLDVERTAEELTRVAVPRFADFATVDLADPVSRGEEPSVVGGAEMCRAAVHGIRPEHPFYPVGERFSFAESTPQAWGLGSGQAVVEDDLTLAPGWQAQDPDQTRKVIDYGVRSLVTVPLQARGVLLGVVNFWRMAERDPFEEEEVTLAEELASHAAVCIDNARRYTREHTMAVTLQHSLLPRAVPAQSALDVAFRYLPAESGVGGDWFDVIPLPGARVALVVGDVVGHGLHAAATMGRLRTAVHNFSTLDLPPDEILTHLDDLVARIDQDESPLGQDIPGGAGEPLTGATGATCLYAIYDPVTRRCTMARAGHPPPAVVSPDGSVEFPDLPAGPPLGLGGLPFDTAELELAENSHLVLYTDGLIEDRRREIDIGLEMLRDALSHPGRSPEEICTEVLDAMLPTQPGDDIALIAARTRVLGPGRVVSSDVPNDPAAVAGVRADVLRQLEEWGMQEVAFTAELVLSELITNAIRHATGPIRLQLVRDRGLICEVSDTSSTSPHLRYATPVDEGGRGLFLVAQFAERWGTRYTAGGKVIWAELALPEPQEPSEASPSAQAAPPPAVPEPS</sequence>
<dbReference type="Pfam" id="PF17203">
    <property type="entry name" value="sCache_3_2"/>
    <property type="match status" value="1"/>
</dbReference>
<evidence type="ECO:0000256" key="7">
    <source>
        <dbReference type="SAM" id="MobiDB-lite"/>
    </source>
</evidence>
<dbReference type="InterPro" id="IPR052016">
    <property type="entry name" value="Bact_Sigma-Reg"/>
</dbReference>
<dbReference type="PANTHER" id="PTHR43156:SF2">
    <property type="entry name" value="STAGE II SPORULATION PROTEIN E"/>
    <property type="match status" value="1"/>
</dbReference>
<dbReference type="InterPro" id="IPR036890">
    <property type="entry name" value="HATPase_C_sf"/>
</dbReference>
<dbReference type="Gene3D" id="3.30.565.10">
    <property type="entry name" value="Histidine kinase-like ATPase, C-terminal domain"/>
    <property type="match status" value="1"/>
</dbReference>
<dbReference type="AlphaFoldDB" id="A0A3M8SN44"/>
<evidence type="ECO:0000256" key="3">
    <source>
        <dbReference type="ARBA" id="ARBA00022692"/>
    </source>
</evidence>
<evidence type="ECO:0000313" key="12">
    <source>
        <dbReference type="Proteomes" id="UP000275401"/>
    </source>
</evidence>
<name>A0A3M8SN44_9ACTN</name>
<dbReference type="InterPro" id="IPR033463">
    <property type="entry name" value="sCache_3"/>
</dbReference>
<evidence type="ECO:0000256" key="4">
    <source>
        <dbReference type="ARBA" id="ARBA00022801"/>
    </source>
</evidence>
<dbReference type="InterPro" id="IPR029016">
    <property type="entry name" value="GAF-like_dom_sf"/>
</dbReference>
<dbReference type="SUPFAM" id="SSF55781">
    <property type="entry name" value="GAF domain-like"/>
    <property type="match status" value="1"/>
</dbReference>
<dbReference type="EMBL" id="RIBZ01000853">
    <property type="protein sequence ID" value="RNF82717.1"/>
    <property type="molecule type" value="Genomic_DNA"/>
</dbReference>
<dbReference type="InterPro" id="IPR003018">
    <property type="entry name" value="GAF"/>
</dbReference>
<feature type="region of interest" description="Disordered" evidence="7">
    <location>
        <begin position="918"/>
        <end position="941"/>
    </location>
</feature>
<gene>
    <name evidence="11" type="ORF">EEJ42_45220</name>
</gene>
<keyword evidence="4" id="KW-0378">Hydrolase</keyword>
<dbReference type="GO" id="GO:0016791">
    <property type="term" value="F:phosphatase activity"/>
    <property type="evidence" value="ECO:0007669"/>
    <property type="project" value="TreeGrafter"/>
</dbReference>
<reference evidence="11 12" key="1">
    <citation type="submission" date="2018-11" db="EMBL/GenBank/DDBJ databases">
        <title>The Potential of Streptomyces as Biocontrol Agents against the Tomato grey mould, Botrytis cinerea (Gray mold) Frontiers in Microbiology.</title>
        <authorList>
            <person name="Li D."/>
        </authorList>
    </citation>
    <scope>NUCLEOTIDE SEQUENCE [LARGE SCALE GENOMIC DNA]</scope>
    <source>
        <strain evidence="11 12">NEAU-LD23</strain>
    </source>
</reference>
<dbReference type="Pfam" id="PF07228">
    <property type="entry name" value="SpoIIE"/>
    <property type="match status" value="1"/>
</dbReference>
<comment type="caution">
    <text evidence="11">The sequence shown here is derived from an EMBL/GenBank/DDBJ whole genome shotgun (WGS) entry which is preliminary data.</text>
</comment>
<dbReference type="InterPro" id="IPR029151">
    <property type="entry name" value="Sensor-like_sf"/>
</dbReference>